<keyword evidence="3" id="KW-0713">Self-incompatibility</keyword>
<evidence type="ECO:0000256" key="1">
    <source>
        <dbReference type="ARBA" id="ARBA00004613"/>
    </source>
</evidence>
<comment type="similarity">
    <text evidence="2">Belongs to the plant self-incompatibility (S1) protein family.</text>
</comment>
<comment type="caution">
    <text evidence="7">The sequence shown here is derived from an EMBL/GenBank/DDBJ whole genome shotgun (WGS) entry which is preliminary data.</text>
</comment>
<dbReference type="Proteomes" id="UP000245207">
    <property type="component" value="Unassembled WGS sequence"/>
</dbReference>
<dbReference type="Pfam" id="PF05938">
    <property type="entry name" value="Self-incomp_S1"/>
    <property type="match status" value="1"/>
</dbReference>
<protein>
    <submittedName>
        <fullName evidence="7">Plant self-incompatibility S1</fullName>
    </submittedName>
</protein>
<dbReference type="InterPro" id="IPR010264">
    <property type="entry name" value="Self-incomp_S1"/>
</dbReference>
<dbReference type="AlphaFoldDB" id="A0A2U1P5M5"/>
<evidence type="ECO:0000313" key="8">
    <source>
        <dbReference type="Proteomes" id="UP000245207"/>
    </source>
</evidence>
<feature type="chain" id="PRO_5036444319" evidence="6">
    <location>
        <begin position="30"/>
        <end position="150"/>
    </location>
</feature>
<keyword evidence="5 6" id="KW-0732">Signal</keyword>
<proteinExistence type="inferred from homology"/>
<evidence type="ECO:0000256" key="4">
    <source>
        <dbReference type="ARBA" id="ARBA00022525"/>
    </source>
</evidence>
<dbReference type="STRING" id="35608.A0A2U1P5M5"/>
<evidence type="ECO:0000256" key="5">
    <source>
        <dbReference type="ARBA" id="ARBA00022729"/>
    </source>
</evidence>
<evidence type="ECO:0000256" key="6">
    <source>
        <dbReference type="SAM" id="SignalP"/>
    </source>
</evidence>
<evidence type="ECO:0000313" key="7">
    <source>
        <dbReference type="EMBL" id="PWA81066.1"/>
    </source>
</evidence>
<dbReference type="GO" id="GO:0060320">
    <property type="term" value="P:rejection of self pollen"/>
    <property type="evidence" value="ECO:0007669"/>
    <property type="project" value="UniProtKB-KW"/>
</dbReference>
<accession>A0A2U1P5M5</accession>
<sequence length="150" mass="17909">MITFATKRLCYLFVILACLTCFCITSSNSEKCDRGITWSFFIYNGIPNSTINLHLTSNHVDMGYHTITEQYEYRFVYCQLWSPDVVYIGYFSYDQRFAIFDLFNKEIVDIIGGSGREDKYVFWLLKEDGYYLSKDEKRDESTWMFRGRWL</sequence>
<comment type="subcellular location">
    <subcellularLocation>
        <location evidence="1">Secreted</location>
    </subcellularLocation>
</comment>
<keyword evidence="4" id="KW-0964">Secreted</keyword>
<evidence type="ECO:0000256" key="2">
    <source>
        <dbReference type="ARBA" id="ARBA00005581"/>
    </source>
</evidence>
<dbReference type="EMBL" id="PKPP01001638">
    <property type="protein sequence ID" value="PWA81066.1"/>
    <property type="molecule type" value="Genomic_DNA"/>
</dbReference>
<dbReference type="GO" id="GO:0005576">
    <property type="term" value="C:extracellular region"/>
    <property type="evidence" value="ECO:0007669"/>
    <property type="project" value="UniProtKB-SubCell"/>
</dbReference>
<name>A0A2U1P5M5_ARTAN</name>
<keyword evidence="8" id="KW-1185">Reference proteome</keyword>
<dbReference type="OrthoDB" id="1841900at2759"/>
<reference evidence="7 8" key="1">
    <citation type="journal article" date="2018" name="Mol. Plant">
        <title>The genome of Artemisia annua provides insight into the evolution of Asteraceae family and artemisinin biosynthesis.</title>
        <authorList>
            <person name="Shen Q."/>
            <person name="Zhang L."/>
            <person name="Liao Z."/>
            <person name="Wang S."/>
            <person name="Yan T."/>
            <person name="Shi P."/>
            <person name="Liu M."/>
            <person name="Fu X."/>
            <person name="Pan Q."/>
            <person name="Wang Y."/>
            <person name="Lv Z."/>
            <person name="Lu X."/>
            <person name="Zhang F."/>
            <person name="Jiang W."/>
            <person name="Ma Y."/>
            <person name="Chen M."/>
            <person name="Hao X."/>
            <person name="Li L."/>
            <person name="Tang Y."/>
            <person name="Lv G."/>
            <person name="Zhou Y."/>
            <person name="Sun X."/>
            <person name="Brodelius P.E."/>
            <person name="Rose J.K.C."/>
            <person name="Tang K."/>
        </authorList>
    </citation>
    <scope>NUCLEOTIDE SEQUENCE [LARGE SCALE GENOMIC DNA]</scope>
    <source>
        <strain evidence="8">cv. Huhao1</strain>
        <tissue evidence="7">Leaf</tissue>
    </source>
</reference>
<feature type="signal peptide" evidence="6">
    <location>
        <begin position="1"/>
        <end position="29"/>
    </location>
</feature>
<evidence type="ECO:0000256" key="3">
    <source>
        <dbReference type="ARBA" id="ARBA00022471"/>
    </source>
</evidence>
<gene>
    <name evidence="7" type="ORF">CTI12_AA191910</name>
</gene>
<organism evidence="7 8">
    <name type="scientific">Artemisia annua</name>
    <name type="common">Sweet wormwood</name>
    <dbReference type="NCBI Taxonomy" id="35608"/>
    <lineage>
        <taxon>Eukaryota</taxon>
        <taxon>Viridiplantae</taxon>
        <taxon>Streptophyta</taxon>
        <taxon>Embryophyta</taxon>
        <taxon>Tracheophyta</taxon>
        <taxon>Spermatophyta</taxon>
        <taxon>Magnoliopsida</taxon>
        <taxon>eudicotyledons</taxon>
        <taxon>Gunneridae</taxon>
        <taxon>Pentapetalae</taxon>
        <taxon>asterids</taxon>
        <taxon>campanulids</taxon>
        <taxon>Asterales</taxon>
        <taxon>Asteraceae</taxon>
        <taxon>Asteroideae</taxon>
        <taxon>Anthemideae</taxon>
        <taxon>Artemisiinae</taxon>
        <taxon>Artemisia</taxon>
    </lineage>
</organism>